<reference evidence="17" key="2">
    <citation type="submission" date="2023-04" db="EMBL/GenBank/DDBJ databases">
        <authorList>
            <person name="Bruccoleri R.E."/>
            <person name="Oakeley E.J."/>
            <person name="Faust A.-M."/>
            <person name="Dessus-Babus S."/>
            <person name="Altorfer M."/>
            <person name="Burckhardt D."/>
            <person name="Oertli M."/>
            <person name="Naumann U."/>
            <person name="Petersen F."/>
            <person name="Wong J."/>
        </authorList>
    </citation>
    <scope>NUCLEOTIDE SEQUENCE</scope>
    <source>
        <strain evidence="17">GSM-AAB239-AS_SAM_17_03QT</strain>
        <tissue evidence="17">Leaf</tissue>
    </source>
</reference>
<dbReference type="PANTHER" id="PTHR45768:SF61">
    <property type="entry name" value="RING-H2 FINGER PROTEIN ATL18"/>
    <property type="match status" value="1"/>
</dbReference>
<evidence type="ECO:0000256" key="6">
    <source>
        <dbReference type="ARBA" id="ARBA00022771"/>
    </source>
</evidence>
<gene>
    <name evidence="17" type="ORF">M6B38_409020</name>
    <name evidence="16" type="ORF">M6B38_414315</name>
</gene>
<dbReference type="Pfam" id="PF13639">
    <property type="entry name" value="zf-RING_2"/>
    <property type="match status" value="1"/>
</dbReference>
<keyword evidence="4 14" id="KW-0812">Transmembrane</keyword>
<keyword evidence="3" id="KW-0808">Transferase</keyword>
<comment type="similarity">
    <text evidence="11">Belongs to the RING-type zinc finger family. ATL subfamily.</text>
</comment>
<name>A0AAX6FN46_IRIPA</name>
<evidence type="ECO:0000313" key="16">
    <source>
        <dbReference type="EMBL" id="KAJ6816899.1"/>
    </source>
</evidence>
<evidence type="ECO:0000313" key="17">
    <source>
        <dbReference type="EMBL" id="KAJ6817759.1"/>
    </source>
</evidence>
<comment type="caution">
    <text evidence="17">The sequence shown here is derived from an EMBL/GenBank/DDBJ whole genome shotgun (WGS) entry which is preliminary data.</text>
</comment>
<evidence type="ECO:0000259" key="15">
    <source>
        <dbReference type="PROSITE" id="PS50089"/>
    </source>
</evidence>
<dbReference type="Gene3D" id="3.30.40.10">
    <property type="entry name" value="Zinc/RING finger domain, C3HC4 (zinc finger)"/>
    <property type="match status" value="1"/>
</dbReference>
<comment type="subcellular location">
    <subcellularLocation>
        <location evidence="1">Membrane</location>
        <topology evidence="1">Single-pass membrane protein</topology>
    </subcellularLocation>
</comment>
<keyword evidence="9 14" id="KW-1133">Transmembrane helix</keyword>
<comment type="pathway">
    <text evidence="2">Protein modification; protein ubiquitination.</text>
</comment>
<feature type="region of interest" description="Disordered" evidence="13">
    <location>
        <begin position="45"/>
        <end position="69"/>
    </location>
</feature>
<evidence type="ECO:0000313" key="18">
    <source>
        <dbReference type="Proteomes" id="UP001140949"/>
    </source>
</evidence>
<reference evidence="17" key="1">
    <citation type="journal article" date="2023" name="GigaByte">
        <title>Genome assembly of the bearded iris, Iris pallida Lam.</title>
        <authorList>
            <person name="Bruccoleri R.E."/>
            <person name="Oakeley E.J."/>
            <person name="Faust A.M.E."/>
            <person name="Altorfer M."/>
            <person name="Dessus-Babus S."/>
            <person name="Burckhardt D."/>
            <person name="Oertli M."/>
            <person name="Naumann U."/>
            <person name="Petersen F."/>
            <person name="Wong J."/>
        </authorList>
    </citation>
    <scope>NUCLEOTIDE SEQUENCE</scope>
    <source>
        <strain evidence="17">GSM-AAB239-AS_SAM_17_03QT</strain>
    </source>
</reference>
<feature type="domain" description="RING-type" evidence="15">
    <location>
        <begin position="91"/>
        <end position="133"/>
    </location>
</feature>
<keyword evidence="18" id="KW-1185">Reference proteome</keyword>
<dbReference type="GO" id="GO:0008270">
    <property type="term" value="F:zinc ion binding"/>
    <property type="evidence" value="ECO:0007669"/>
    <property type="project" value="UniProtKB-KW"/>
</dbReference>
<dbReference type="EMBL" id="JANAVB010028018">
    <property type="protein sequence ID" value="KAJ6816899.1"/>
    <property type="molecule type" value="Genomic_DNA"/>
</dbReference>
<dbReference type="Proteomes" id="UP001140949">
    <property type="component" value="Unassembled WGS sequence"/>
</dbReference>
<evidence type="ECO:0000256" key="5">
    <source>
        <dbReference type="ARBA" id="ARBA00022723"/>
    </source>
</evidence>
<dbReference type="InterPro" id="IPR001841">
    <property type="entry name" value="Znf_RING"/>
</dbReference>
<sequence>MRTRLLWIAVQIMVLAIVISVVLLVVGVGVLVLIRAWTPEIFSRGRSSDRDADAGEGEYSHGGLSSDDLEKLPCYDYAPKDSTENHSPAECALCLEAFRDGDKCRLLPACRHSFHAACVDSWLSKSSVCPLCRTICARQSVGKGAGTVSVAADPGSVSE</sequence>
<evidence type="ECO:0000256" key="13">
    <source>
        <dbReference type="SAM" id="MobiDB-lite"/>
    </source>
</evidence>
<evidence type="ECO:0000256" key="4">
    <source>
        <dbReference type="ARBA" id="ARBA00022692"/>
    </source>
</evidence>
<evidence type="ECO:0000256" key="2">
    <source>
        <dbReference type="ARBA" id="ARBA00004906"/>
    </source>
</evidence>
<keyword evidence="7" id="KW-0833">Ubl conjugation pathway</keyword>
<evidence type="ECO:0000256" key="12">
    <source>
        <dbReference type="PROSITE-ProRule" id="PRU00175"/>
    </source>
</evidence>
<feature type="transmembrane region" description="Helical" evidence="14">
    <location>
        <begin position="6"/>
        <end position="34"/>
    </location>
</feature>
<dbReference type="AlphaFoldDB" id="A0AAX6FN46"/>
<evidence type="ECO:0000256" key="1">
    <source>
        <dbReference type="ARBA" id="ARBA00004167"/>
    </source>
</evidence>
<dbReference type="InterPro" id="IPR013083">
    <property type="entry name" value="Znf_RING/FYVE/PHD"/>
</dbReference>
<proteinExistence type="inferred from homology"/>
<dbReference type="EMBL" id="JANAVB010027599">
    <property type="protein sequence ID" value="KAJ6817759.1"/>
    <property type="molecule type" value="Genomic_DNA"/>
</dbReference>
<evidence type="ECO:0000256" key="14">
    <source>
        <dbReference type="SAM" id="Phobius"/>
    </source>
</evidence>
<dbReference type="PROSITE" id="PS50089">
    <property type="entry name" value="ZF_RING_2"/>
    <property type="match status" value="1"/>
</dbReference>
<evidence type="ECO:0000256" key="9">
    <source>
        <dbReference type="ARBA" id="ARBA00022989"/>
    </source>
</evidence>
<keyword evidence="5" id="KW-0479">Metal-binding</keyword>
<evidence type="ECO:0000256" key="10">
    <source>
        <dbReference type="ARBA" id="ARBA00023136"/>
    </source>
</evidence>
<evidence type="ECO:0000256" key="8">
    <source>
        <dbReference type="ARBA" id="ARBA00022833"/>
    </source>
</evidence>
<keyword evidence="6 12" id="KW-0863">Zinc-finger</keyword>
<dbReference type="SUPFAM" id="SSF57850">
    <property type="entry name" value="RING/U-box"/>
    <property type="match status" value="1"/>
</dbReference>
<evidence type="ECO:0000256" key="7">
    <source>
        <dbReference type="ARBA" id="ARBA00022786"/>
    </source>
</evidence>
<dbReference type="PANTHER" id="PTHR45768">
    <property type="entry name" value="E3 UBIQUITIN-PROTEIN LIGASE RNF13-LIKE"/>
    <property type="match status" value="1"/>
</dbReference>
<organism evidence="17 18">
    <name type="scientific">Iris pallida</name>
    <name type="common">Sweet iris</name>
    <dbReference type="NCBI Taxonomy" id="29817"/>
    <lineage>
        <taxon>Eukaryota</taxon>
        <taxon>Viridiplantae</taxon>
        <taxon>Streptophyta</taxon>
        <taxon>Embryophyta</taxon>
        <taxon>Tracheophyta</taxon>
        <taxon>Spermatophyta</taxon>
        <taxon>Magnoliopsida</taxon>
        <taxon>Liliopsida</taxon>
        <taxon>Asparagales</taxon>
        <taxon>Iridaceae</taxon>
        <taxon>Iridoideae</taxon>
        <taxon>Irideae</taxon>
        <taxon>Iris</taxon>
    </lineage>
</organism>
<dbReference type="GO" id="GO:0016740">
    <property type="term" value="F:transferase activity"/>
    <property type="evidence" value="ECO:0007669"/>
    <property type="project" value="UniProtKB-KW"/>
</dbReference>
<evidence type="ECO:0000256" key="11">
    <source>
        <dbReference type="ARBA" id="ARBA00024209"/>
    </source>
</evidence>
<keyword evidence="10 14" id="KW-0472">Membrane</keyword>
<accession>A0AAX6FN46</accession>
<keyword evidence="8" id="KW-0862">Zinc</keyword>
<dbReference type="GO" id="GO:0016020">
    <property type="term" value="C:membrane"/>
    <property type="evidence" value="ECO:0007669"/>
    <property type="project" value="UniProtKB-SubCell"/>
</dbReference>
<protein>
    <submittedName>
        <fullName evidence="17">RING-H2 finger protein ATL56-like</fullName>
    </submittedName>
</protein>
<dbReference type="SMART" id="SM00184">
    <property type="entry name" value="RING"/>
    <property type="match status" value="1"/>
</dbReference>
<evidence type="ECO:0000256" key="3">
    <source>
        <dbReference type="ARBA" id="ARBA00022679"/>
    </source>
</evidence>